<feature type="region of interest" description="Disordered" evidence="1">
    <location>
        <begin position="432"/>
        <end position="640"/>
    </location>
</feature>
<feature type="region of interest" description="Disordered" evidence="1">
    <location>
        <begin position="269"/>
        <end position="293"/>
    </location>
</feature>
<accession>A0AA38X0T4</accession>
<evidence type="ECO:0000256" key="1">
    <source>
        <dbReference type="SAM" id="MobiDB-lite"/>
    </source>
</evidence>
<gene>
    <name evidence="2" type="ORF">H2200_010774</name>
</gene>
<feature type="region of interest" description="Disordered" evidence="1">
    <location>
        <begin position="183"/>
        <end position="220"/>
    </location>
</feature>
<dbReference type="Proteomes" id="UP001172673">
    <property type="component" value="Unassembled WGS sequence"/>
</dbReference>
<feature type="compositionally biased region" description="Polar residues" evidence="1">
    <location>
        <begin position="203"/>
        <end position="220"/>
    </location>
</feature>
<feature type="compositionally biased region" description="Basic residues" evidence="1">
    <location>
        <begin position="631"/>
        <end position="640"/>
    </location>
</feature>
<feature type="compositionally biased region" description="Basic and acidic residues" evidence="1">
    <location>
        <begin position="606"/>
        <end position="629"/>
    </location>
</feature>
<keyword evidence="3" id="KW-1185">Reference proteome</keyword>
<feature type="compositionally biased region" description="Basic and acidic residues" evidence="1">
    <location>
        <begin position="130"/>
        <end position="141"/>
    </location>
</feature>
<feature type="region of interest" description="Disordered" evidence="1">
    <location>
        <begin position="348"/>
        <end position="418"/>
    </location>
</feature>
<protein>
    <submittedName>
        <fullName evidence="2">Uncharacterized protein</fullName>
    </submittedName>
</protein>
<dbReference type="AlphaFoldDB" id="A0AA38X0T4"/>
<feature type="compositionally biased region" description="Polar residues" evidence="1">
    <location>
        <begin position="183"/>
        <end position="195"/>
    </location>
</feature>
<proteinExistence type="predicted"/>
<feature type="compositionally biased region" description="Basic and acidic residues" evidence="1">
    <location>
        <begin position="487"/>
        <end position="514"/>
    </location>
</feature>
<dbReference type="EMBL" id="JAPDRK010000018">
    <property type="protein sequence ID" value="KAJ9604660.1"/>
    <property type="molecule type" value="Genomic_DNA"/>
</dbReference>
<sequence length="640" mass="70745">MDDSLLDAPNDTPATAPSAPGQSIPVWLYRRYLYLLDGDSAPDSGLVMFNIRNDLSLQTGIRIPPELVRAIATTYRTMNPYIRNRIFNFTEAQMRPAEGEFQIQPVPSIRRQDAAQPSLAAPTLTNEPRATSEPKALEAAQDRERLGREALAEWLSEDASYHMNVNAQVLGASSLAVDLELTRQTGSMNDTNPPRTRSRTHVATRQPQMDNGTPPTQQYFTGNYISDPLTYGPVPRQPVSYIRGRLPEQHGNDNVEPLGVNHDANAARRQRYPQQSVSLGLERPAPPSTAMERGTQVRLRGLLRLMNAADDFGTALEGEHVQPTDSYLSGVEQQPLLRDERNLINHATHDELQKRPLFQRPLQHPSPTRPNRPQKDWGFRGQDPNAHYASGPDGMQSVNDPMRTFRPNPNQAPPPSRTFEEVEAAALRVQQRPAAGGRAPGKPASVANARPGRTQPRGRTPTAAPPRTPRTTKPVPASDRVTRGKRKRDEAQAAAKELQKDGVQSDEHPPENKKPRLTLKINATAGRITTGAGAQAQDARGASVQKKAQPTKKAKTTAGTRANTRSPTQAQAIPKQPTPSTPRRLILRMPNPPTETKATGKTRKRGREDEDKNQEDRNGNSKEKDDGKKNGQAKKRRTRK</sequence>
<feature type="region of interest" description="Disordered" evidence="1">
    <location>
        <begin position="113"/>
        <end position="141"/>
    </location>
</feature>
<evidence type="ECO:0000313" key="3">
    <source>
        <dbReference type="Proteomes" id="UP001172673"/>
    </source>
</evidence>
<evidence type="ECO:0000313" key="2">
    <source>
        <dbReference type="EMBL" id="KAJ9604660.1"/>
    </source>
</evidence>
<name>A0AA38X0T4_9EURO</name>
<comment type="caution">
    <text evidence="2">The sequence shown here is derived from an EMBL/GenBank/DDBJ whole genome shotgun (WGS) entry which is preliminary data.</text>
</comment>
<feature type="compositionally biased region" description="Low complexity" evidence="1">
    <location>
        <begin position="432"/>
        <end position="462"/>
    </location>
</feature>
<feature type="compositionally biased region" description="Low complexity" evidence="1">
    <location>
        <begin position="523"/>
        <end position="548"/>
    </location>
</feature>
<reference evidence="2" key="1">
    <citation type="submission" date="2022-10" db="EMBL/GenBank/DDBJ databases">
        <title>Culturing micro-colonial fungi from biological soil crusts in the Mojave desert and describing Neophaeococcomyces mojavensis, and introducing the new genera and species Taxawa tesnikishii.</title>
        <authorList>
            <person name="Kurbessoian T."/>
            <person name="Stajich J.E."/>
        </authorList>
    </citation>
    <scope>NUCLEOTIDE SEQUENCE</scope>
    <source>
        <strain evidence="2">TK_41</strain>
    </source>
</reference>
<organism evidence="2 3">
    <name type="scientific">Cladophialophora chaetospira</name>
    <dbReference type="NCBI Taxonomy" id="386627"/>
    <lineage>
        <taxon>Eukaryota</taxon>
        <taxon>Fungi</taxon>
        <taxon>Dikarya</taxon>
        <taxon>Ascomycota</taxon>
        <taxon>Pezizomycotina</taxon>
        <taxon>Eurotiomycetes</taxon>
        <taxon>Chaetothyriomycetidae</taxon>
        <taxon>Chaetothyriales</taxon>
        <taxon>Herpotrichiellaceae</taxon>
        <taxon>Cladophialophora</taxon>
    </lineage>
</organism>